<reference evidence="1" key="2">
    <citation type="journal article" date="2015" name="Fish Shellfish Immunol.">
        <title>Early steps in the European eel (Anguilla anguilla)-Vibrio vulnificus interaction in the gills: Role of the RtxA13 toxin.</title>
        <authorList>
            <person name="Callol A."/>
            <person name="Pajuelo D."/>
            <person name="Ebbesson L."/>
            <person name="Teles M."/>
            <person name="MacKenzie S."/>
            <person name="Amaro C."/>
        </authorList>
    </citation>
    <scope>NUCLEOTIDE SEQUENCE</scope>
</reference>
<dbReference type="EMBL" id="GBXM01082396">
    <property type="protein sequence ID" value="JAH26181.1"/>
    <property type="molecule type" value="Transcribed_RNA"/>
</dbReference>
<accession>A0A0E9RAI6</accession>
<reference evidence="1" key="1">
    <citation type="submission" date="2014-11" db="EMBL/GenBank/DDBJ databases">
        <authorList>
            <person name="Amaro Gonzalez C."/>
        </authorList>
    </citation>
    <scope>NUCLEOTIDE SEQUENCE</scope>
</reference>
<organism evidence="1">
    <name type="scientific">Anguilla anguilla</name>
    <name type="common">European freshwater eel</name>
    <name type="synonym">Muraena anguilla</name>
    <dbReference type="NCBI Taxonomy" id="7936"/>
    <lineage>
        <taxon>Eukaryota</taxon>
        <taxon>Metazoa</taxon>
        <taxon>Chordata</taxon>
        <taxon>Craniata</taxon>
        <taxon>Vertebrata</taxon>
        <taxon>Euteleostomi</taxon>
        <taxon>Actinopterygii</taxon>
        <taxon>Neopterygii</taxon>
        <taxon>Teleostei</taxon>
        <taxon>Anguilliformes</taxon>
        <taxon>Anguillidae</taxon>
        <taxon>Anguilla</taxon>
    </lineage>
</organism>
<protein>
    <submittedName>
        <fullName evidence="1">Uncharacterized protein</fullName>
    </submittedName>
</protein>
<evidence type="ECO:0000313" key="1">
    <source>
        <dbReference type="EMBL" id="JAH26181.1"/>
    </source>
</evidence>
<sequence length="10" mass="1117">MLLTCNVPVK</sequence>
<name>A0A0E9RAI6_ANGAN</name>
<proteinExistence type="predicted"/>